<evidence type="ECO:0000256" key="1">
    <source>
        <dbReference type="SAM" id="MobiDB-lite"/>
    </source>
</evidence>
<dbReference type="KEGG" id="ccos:Pan44_04000"/>
<dbReference type="InterPro" id="IPR001509">
    <property type="entry name" value="Epimerase_deHydtase"/>
</dbReference>
<dbReference type="SUPFAM" id="SSF51735">
    <property type="entry name" value="NAD(P)-binding Rossmann-fold domains"/>
    <property type="match status" value="1"/>
</dbReference>
<dbReference type="Pfam" id="PF01370">
    <property type="entry name" value="Epimerase"/>
    <property type="match status" value="1"/>
</dbReference>
<dbReference type="InParanoid" id="A0A517S8E5"/>
<dbReference type="Gene3D" id="3.40.50.720">
    <property type="entry name" value="NAD(P)-binding Rossmann-like Domain"/>
    <property type="match status" value="1"/>
</dbReference>
<proteinExistence type="predicted"/>
<dbReference type="InterPro" id="IPR036291">
    <property type="entry name" value="NAD(P)-bd_dom_sf"/>
</dbReference>
<dbReference type="FunCoup" id="A0A517S8E5">
    <property type="interactions" value="228"/>
</dbReference>
<accession>A0A517S8E5</accession>
<dbReference type="EMBL" id="CP036271">
    <property type="protein sequence ID" value="QDT52390.1"/>
    <property type="molecule type" value="Genomic_DNA"/>
</dbReference>
<protein>
    <submittedName>
        <fullName evidence="3">NAD dependent epimerase/dehydratase family protein</fullName>
    </submittedName>
</protein>
<feature type="domain" description="NAD-dependent epimerase/dehydratase" evidence="2">
    <location>
        <begin position="1"/>
        <end position="205"/>
    </location>
</feature>
<reference evidence="3 4" key="1">
    <citation type="submission" date="2019-02" db="EMBL/GenBank/DDBJ databases">
        <title>Deep-cultivation of Planctomycetes and their phenomic and genomic characterization uncovers novel biology.</title>
        <authorList>
            <person name="Wiegand S."/>
            <person name="Jogler M."/>
            <person name="Boedeker C."/>
            <person name="Pinto D."/>
            <person name="Vollmers J."/>
            <person name="Rivas-Marin E."/>
            <person name="Kohn T."/>
            <person name="Peeters S.H."/>
            <person name="Heuer A."/>
            <person name="Rast P."/>
            <person name="Oberbeckmann S."/>
            <person name="Bunk B."/>
            <person name="Jeske O."/>
            <person name="Meyerdierks A."/>
            <person name="Storesund J.E."/>
            <person name="Kallscheuer N."/>
            <person name="Luecker S."/>
            <person name="Lage O.M."/>
            <person name="Pohl T."/>
            <person name="Merkel B.J."/>
            <person name="Hornburger P."/>
            <person name="Mueller R.-W."/>
            <person name="Bruemmer F."/>
            <person name="Labrenz M."/>
            <person name="Spormann A.M."/>
            <person name="Op den Camp H."/>
            <person name="Overmann J."/>
            <person name="Amann R."/>
            <person name="Jetten M.S.M."/>
            <person name="Mascher T."/>
            <person name="Medema M.H."/>
            <person name="Devos D.P."/>
            <person name="Kaster A.-K."/>
            <person name="Ovreas L."/>
            <person name="Rohde M."/>
            <person name="Galperin M.Y."/>
            <person name="Jogler C."/>
        </authorList>
    </citation>
    <scope>NUCLEOTIDE SEQUENCE [LARGE SCALE GENOMIC DNA]</scope>
    <source>
        <strain evidence="3 4">Pan44</strain>
    </source>
</reference>
<dbReference type="GO" id="GO:0004029">
    <property type="term" value="F:aldehyde dehydrogenase (NAD+) activity"/>
    <property type="evidence" value="ECO:0007669"/>
    <property type="project" value="TreeGrafter"/>
</dbReference>
<evidence type="ECO:0000259" key="2">
    <source>
        <dbReference type="Pfam" id="PF01370"/>
    </source>
</evidence>
<dbReference type="InterPro" id="IPR051783">
    <property type="entry name" value="NAD(P)-dependent_oxidoreduct"/>
</dbReference>
<gene>
    <name evidence="3" type="ORF">Pan44_04000</name>
</gene>
<dbReference type="PANTHER" id="PTHR48079:SF6">
    <property type="entry name" value="NAD(P)-BINDING DOMAIN-CONTAINING PROTEIN-RELATED"/>
    <property type="match status" value="1"/>
</dbReference>
<organism evidence="3 4">
    <name type="scientific">Caulifigura coniformis</name>
    <dbReference type="NCBI Taxonomy" id="2527983"/>
    <lineage>
        <taxon>Bacteria</taxon>
        <taxon>Pseudomonadati</taxon>
        <taxon>Planctomycetota</taxon>
        <taxon>Planctomycetia</taxon>
        <taxon>Planctomycetales</taxon>
        <taxon>Planctomycetaceae</taxon>
        <taxon>Caulifigura</taxon>
    </lineage>
</organism>
<sequence>MLVVGCGYVGARVAAQLAAEGHRVFAVTRSAQRADDFAARGWTPIVADVMSPAAIAAAPPMDAMLHAVGFDRTAGVPKRDVYVDGLTNVLNALSGRCPRVVTISSSSVYGQSNGETVDERSPTEPTTESGQICLDAEHAFWDWRDAQPDGVTAIVLRLAGIYGPARMLARAESLKAAVPMSGRGDAWLNLIHGDDAAAFAIAALFRGTDRTTCLGVDEQPVRRADFYGHLAHLLGAPAPTFTGVVEPGGRGSESGINKQLANPQTRQALEVVLSFPTFREGLADAIASTPGL</sequence>
<name>A0A517S8E5_9PLAN</name>
<keyword evidence="4" id="KW-1185">Reference proteome</keyword>
<evidence type="ECO:0000313" key="3">
    <source>
        <dbReference type="EMBL" id="QDT52390.1"/>
    </source>
</evidence>
<dbReference type="GO" id="GO:0005737">
    <property type="term" value="C:cytoplasm"/>
    <property type="evidence" value="ECO:0007669"/>
    <property type="project" value="TreeGrafter"/>
</dbReference>
<dbReference type="AlphaFoldDB" id="A0A517S8E5"/>
<dbReference type="Proteomes" id="UP000315700">
    <property type="component" value="Chromosome"/>
</dbReference>
<dbReference type="PANTHER" id="PTHR48079">
    <property type="entry name" value="PROTEIN YEEZ"/>
    <property type="match status" value="1"/>
</dbReference>
<feature type="region of interest" description="Disordered" evidence="1">
    <location>
        <begin position="110"/>
        <end position="129"/>
    </location>
</feature>
<evidence type="ECO:0000313" key="4">
    <source>
        <dbReference type="Proteomes" id="UP000315700"/>
    </source>
</evidence>